<dbReference type="EMBL" id="JAUJEA010000003">
    <property type="protein sequence ID" value="MDN5201775.1"/>
    <property type="molecule type" value="Genomic_DNA"/>
</dbReference>
<protein>
    <recommendedName>
        <fullName evidence="3">Adhesin domain-containing protein</fullName>
    </recommendedName>
</protein>
<sequence length="253" mass="28591">MPQINLFFIAILFWINVQVLAQTKIDQSVATAPNQSVYLDMVHPKLINITTWEKSEISIQGTVSINKGENDSNFKINTENIGNELRIISLIEDYDNLPRKIKIRKGGTDYYFDTDDWNHPLIKNFYKEHGHEQIEWSSHGVIKDIKLEIKVPNNIALNVYSKNGIIEIKGFSGVLTANSKNGAVDVTIASSSRNKFNLKTKWGEIYTNLDVDIQKRQKGDNKWNEIACSLNGGSGSLMSLESKNGNVYLRSAQ</sequence>
<dbReference type="Proteomes" id="UP001172082">
    <property type="component" value="Unassembled WGS sequence"/>
</dbReference>
<evidence type="ECO:0000313" key="2">
    <source>
        <dbReference type="Proteomes" id="UP001172082"/>
    </source>
</evidence>
<evidence type="ECO:0000313" key="1">
    <source>
        <dbReference type="EMBL" id="MDN5201775.1"/>
    </source>
</evidence>
<keyword evidence="2" id="KW-1185">Reference proteome</keyword>
<reference evidence="1" key="1">
    <citation type="submission" date="2023-06" db="EMBL/GenBank/DDBJ databases">
        <title>Genomic of Parafulvivirga corallium.</title>
        <authorList>
            <person name="Wang G."/>
        </authorList>
    </citation>
    <scope>NUCLEOTIDE SEQUENCE</scope>
    <source>
        <strain evidence="1">BMA10</strain>
    </source>
</reference>
<gene>
    <name evidence="1" type="ORF">QQ008_10390</name>
</gene>
<organism evidence="1 2">
    <name type="scientific">Splendidivirga corallicola</name>
    <dbReference type="NCBI Taxonomy" id="3051826"/>
    <lineage>
        <taxon>Bacteria</taxon>
        <taxon>Pseudomonadati</taxon>
        <taxon>Bacteroidota</taxon>
        <taxon>Cytophagia</taxon>
        <taxon>Cytophagales</taxon>
        <taxon>Splendidivirgaceae</taxon>
        <taxon>Splendidivirga</taxon>
    </lineage>
</organism>
<accession>A0ABT8KM27</accession>
<name>A0ABT8KM27_9BACT</name>
<proteinExistence type="predicted"/>
<evidence type="ECO:0008006" key="3">
    <source>
        <dbReference type="Google" id="ProtNLM"/>
    </source>
</evidence>
<comment type="caution">
    <text evidence="1">The sequence shown here is derived from an EMBL/GenBank/DDBJ whole genome shotgun (WGS) entry which is preliminary data.</text>
</comment>
<dbReference type="RefSeq" id="WP_346751803.1">
    <property type="nucleotide sequence ID" value="NZ_JAUJEA010000003.1"/>
</dbReference>